<dbReference type="PANTHER" id="PTHR21432">
    <property type="entry name" value="ACETYL-COA HYDROLASE-RELATED"/>
    <property type="match status" value="1"/>
</dbReference>
<feature type="domain" description="Acetyl-CoA hydrolase/transferase C-terminal" evidence="4">
    <location>
        <begin position="266"/>
        <end position="419"/>
    </location>
</feature>
<organism evidence="5 6">
    <name type="scientific">Neobacillus kokaensis</name>
    <dbReference type="NCBI Taxonomy" id="2759023"/>
    <lineage>
        <taxon>Bacteria</taxon>
        <taxon>Bacillati</taxon>
        <taxon>Bacillota</taxon>
        <taxon>Bacilli</taxon>
        <taxon>Bacillales</taxon>
        <taxon>Bacillaceae</taxon>
        <taxon>Neobacillus</taxon>
    </lineage>
</organism>
<dbReference type="InterPro" id="IPR003702">
    <property type="entry name" value="ActCoA_hydro_N"/>
</dbReference>
<name>A0ABQ3NCS1_9BACI</name>
<dbReference type="InterPro" id="IPR026888">
    <property type="entry name" value="AcetylCoA_hyd_C"/>
</dbReference>
<dbReference type="PANTHER" id="PTHR21432:SF20">
    <property type="entry name" value="ACETYL-COA HYDROLASE"/>
    <property type="match status" value="1"/>
</dbReference>
<feature type="domain" description="Acetyl-CoA hydrolase/transferase N-terminal" evidence="3">
    <location>
        <begin position="33"/>
        <end position="172"/>
    </location>
</feature>
<dbReference type="Proteomes" id="UP000637074">
    <property type="component" value="Unassembled WGS sequence"/>
</dbReference>
<dbReference type="Pfam" id="PF13336">
    <property type="entry name" value="AcetylCoA_hyd_C"/>
    <property type="match status" value="1"/>
</dbReference>
<dbReference type="RefSeq" id="WP_308435625.1">
    <property type="nucleotide sequence ID" value="NZ_BNDS01000060.1"/>
</dbReference>
<gene>
    <name evidence="5" type="primary">cat2</name>
    <name evidence="5" type="ORF">AM1BK_52110</name>
</gene>
<dbReference type="EMBL" id="BNDS01000060">
    <property type="protein sequence ID" value="GHI01669.1"/>
    <property type="molecule type" value="Genomic_DNA"/>
</dbReference>
<protein>
    <submittedName>
        <fullName evidence="5">4-hydroxybutyrate CoA-transferase</fullName>
    </submittedName>
</protein>
<dbReference type="InterPro" id="IPR046433">
    <property type="entry name" value="ActCoA_hydro"/>
</dbReference>
<dbReference type="Gene3D" id="3.40.1080.20">
    <property type="entry name" value="Acetyl-CoA hydrolase/transferase C-terminal domain"/>
    <property type="match status" value="1"/>
</dbReference>
<accession>A0ABQ3NCS1</accession>
<evidence type="ECO:0000256" key="1">
    <source>
        <dbReference type="ARBA" id="ARBA00009632"/>
    </source>
</evidence>
<dbReference type="Gene3D" id="3.40.1080.10">
    <property type="entry name" value="Glutaconate Coenzyme A-transferase"/>
    <property type="match status" value="1"/>
</dbReference>
<dbReference type="InterPro" id="IPR038460">
    <property type="entry name" value="AcetylCoA_hyd_C_sf"/>
</dbReference>
<keyword evidence="2" id="KW-0808">Transferase</keyword>
<evidence type="ECO:0000313" key="5">
    <source>
        <dbReference type="EMBL" id="GHI01669.1"/>
    </source>
</evidence>
<dbReference type="SUPFAM" id="SSF100950">
    <property type="entry name" value="NagB/RpiA/CoA transferase-like"/>
    <property type="match status" value="2"/>
</dbReference>
<proteinExistence type="inferred from homology"/>
<keyword evidence="6" id="KW-1185">Reference proteome</keyword>
<comment type="caution">
    <text evidence="5">The sequence shown here is derived from an EMBL/GenBank/DDBJ whole genome shotgun (WGS) entry which is preliminary data.</text>
</comment>
<dbReference type="Gene3D" id="3.30.750.70">
    <property type="entry name" value="4-hydroxybutyrate coenzyme like domains"/>
    <property type="match status" value="1"/>
</dbReference>
<dbReference type="Pfam" id="PF02550">
    <property type="entry name" value="AcetylCoA_hydro"/>
    <property type="match status" value="1"/>
</dbReference>
<evidence type="ECO:0000313" key="6">
    <source>
        <dbReference type="Proteomes" id="UP000637074"/>
    </source>
</evidence>
<evidence type="ECO:0000259" key="4">
    <source>
        <dbReference type="Pfam" id="PF13336"/>
    </source>
</evidence>
<dbReference type="InterPro" id="IPR037171">
    <property type="entry name" value="NagB/RpiA_transferase-like"/>
</dbReference>
<evidence type="ECO:0000259" key="3">
    <source>
        <dbReference type="Pfam" id="PF02550"/>
    </source>
</evidence>
<comment type="similarity">
    <text evidence="1">Belongs to the acetyl-CoA hydrolase/transferase family.</text>
</comment>
<sequence>MSILIEKEKTQTEILSILSKYHDVIVSMGNGEPDYILSAIDENPEAFSSLKIHQILEMKNRQYIQGEFPHIRYVSYFMSGYARKAFLNGKCDLVPNHFHQMPQLLESETEKPVIVCQTSPMDQDGYFSLGTEADYTAHFIGKAPFVIQVNEFVPRTNGENKIHLSQVKALINYNQPLHELTEIPVRNIDQKIAAYIAERINHGSTLQVGIGCIPNAVVGLLGNHRNLGIHTEMLTDGIYDLVQQGVITGIEKKTYRKKIVATFALGSKQLYDFMDNNNGIEMLSVDKVNDPRIIAQEDNMVAINATTEVDFYGQCASETVAGKYYSSTGGQADFSRGVRFAKNGKGFICLYSTAKNDTISRIQPILAPGSVVTTSKNDVDFVVTEYGIAQLKGKSIFERTKSLIEIAHPKFRDELTFEARRMGFLI</sequence>
<evidence type="ECO:0000256" key="2">
    <source>
        <dbReference type="ARBA" id="ARBA00022679"/>
    </source>
</evidence>
<reference evidence="5 6" key="1">
    <citation type="journal article" date="2022" name="Int. J. Syst. Evol. Microbiol.">
        <title>Neobacillus kokaensis sp. nov., isolated from soil.</title>
        <authorList>
            <person name="Yuki K."/>
            <person name="Matsubara H."/>
            <person name="Yamaguchi S."/>
        </authorList>
    </citation>
    <scope>NUCLEOTIDE SEQUENCE [LARGE SCALE GENOMIC DNA]</scope>
    <source>
        <strain evidence="5 6">LOB 377</strain>
    </source>
</reference>